<protein>
    <submittedName>
        <fullName evidence="2">Uncharacterized protein</fullName>
    </submittedName>
</protein>
<dbReference type="OrthoDB" id="4525115at2759"/>
<evidence type="ECO:0000313" key="3">
    <source>
        <dbReference type="Proteomes" id="UP000054516"/>
    </source>
</evidence>
<dbReference type="Proteomes" id="UP000054516">
    <property type="component" value="Unassembled WGS sequence"/>
</dbReference>
<keyword evidence="3" id="KW-1185">Reference proteome</keyword>
<proteinExistence type="predicted"/>
<sequence>MPPGRGRGDFKWGADAHEALAVALARMHGAIKPDEQEAILQDMKASGFETTWEAVRQHLQKLKKKDVDASATPSAPATPKKSGKATAAKAKTPTSSKRKAMINDNTDEDENDKVDLKKPKFEARDAKLDQSIDGDELQDGEC</sequence>
<organism evidence="2">
    <name type="scientific">Rosellinia necatrix</name>
    <name type="common">White root-rot fungus</name>
    <dbReference type="NCBI Taxonomy" id="77044"/>
    <lineage>
        <taxon>Eukaryota</taxon>
        <taxon>Fungi</taxon>
        <taxon>Dikarya</taxon>
        <taxon>Ascomycota</taxon>
        <taxon>Pezizomycotina</taxon>
        <taxon>Sordariomycetes</taxon>
        <taxon>Xylariomycetidae</taxon>
        <taxon>Xylariales</taxon>
        <taxon>Xylariaceae</taxon>
        <taxon>Rosellinia</taxon>
    </lineage>
</organism>
<dbReference type="AlphaFoldDB" id="A0A1W2TCM2"/>
<feature type="compositionally biased region" description="Acidic residues" evidence="1">
    <location>
        <begin position="132"/>
        <end position="142"/>
    </location>
</feature>
<dbReference type="EMBL" id="DF977458">
    <property type="protein sequence ID" value="GAP85715.2"/>
    <property type="molecule type" value="Genomic_DNA"/>
</dbReference>
<accession>A0A1W2TCM2</accession>
<name>A0A1W2TCM2_ROSNE</name>
<feature type="compositionally biased region" description="Basic and acidic residues" evidence="1">
    <location>
        <begin position="113"/>
        <end position="130"/>
    </location>
</feature>
<reference evidence="2" key="1">
    <citation type="submission" date="2016-03" db="EMBL/GenBank/DDBJ databases">
        <title>Draft genome sequence of Rosellinia necatrix.</title>
        <authorList>
            <person name="Kanematsu S."/>
        </authorList>
    </citation>
    <scope>NUCLEOTIDE SEQUENCE [LARGE SCALE GENOMIC DNA]</scope>
    <source>
        <strain evidence="2">W97</strain>
    </source>
</reference>
<feature type="region of interest" description="Disordered" evidence="1">
    <location>
        <begin position="63"/>
        <end position="142"/>
    </location>
</feature>
<gene>
    <name evidence="2" type="ORF">SAMD00023353_1300050</name>
</gene>
<feature type="compositionally biased region" description="Low complexity" evidence="1">
    <location>
        <begin position="69"/>
        <end position="95"/>
    </location>
</feature>
<evidence type="ECO:0000256" key="1">
    <source>
        <dbReference type="SAM" id="MobiDB-lite"/>
    </source>
</evidence>
<dbReference type="STRING" id="77044.A0A1W2TCM2"/>
<evidence type="ECO:0000313" key="2">
    <source>
        <dbReference type="EMBL" id="GAP85715.2"/>
    </source>
</evidence>